<accession>A0ABZ2YRJ4</accession>
<name>A0ABZ2YRJ4_9BACT</name>
<evidence type="ECO:0000313" key="2">
    <source>
        <dbReference type="Proteomes" id="UP001485459"/>
    </source>
</evidence>
<proteinExistence type="predicted"/>
<organism evidence="1 2">
    <name type="scientific">Chitinophaga pollutisoli</name>
    <dbReference type="NCBI Taxonomy" id="3133966"/>
    <lineage>
        <taxon>Bacteria</taxon>
        <taxon>Pseudomonadati</taxon>
        <taxon>Bacteroidota</taxon>
        <taxon>Chitinophagia</taxon>
        <taxon>Chitinophagales</taxon>
        <taxon>Chitinophagaceae</taxon>
        <taxon>Chitinophaga</taxon>
    </lineage>
</organism>
<dbReference type="RefSeq" id="WP_341836825.1">
    <property type="nucleotide sequence ID" value="NZ_CP149822.1"/>
</dbReference>
<gene>
    <name evidence="1" type="ORF">WJU16_02895</name>
</gene>
<dbReference type="Proteomes" id="UP001485459">
    <property type="component" value="Chromosome"/>
</dbReference>
<keyword evidence="2" id="KW-1185">Reference proteome</keyword>
<sequence length="78" mass="8702">MKYVIIIAALLPLSSCDILGGETVIAPSEWDTIGIEEKRYAEMLLSIQQFRIERGNQTCLLITVILLLLKPIGIVRGF</sequence>
<reference evidence="2" key="1">
    <citation type="submission" date="2024-03" db="EMBL/GenBank/DDBJ databases">
        <title>Chitinophaga horti sp. nov., isolated from garden soil.</title>
        <authorList>
            <person name="Lee D.S."/>
            <person name="Han D.M."/>
            <person name="Baek J.H."/>
            <person name="Choi D.G."/>
            <person name="Jeon J.H."/>
            <person name="Jeon C.O."/>
        </authorList>
    </citation>
    <scope>NUCLEOTIDE SEQUENCE [LARGE SCALE GENOMIC DNA]</scope>
    <source>
        <strain evidence="2">GPA1</strain>
    </source>
</reference>
<evidence type="ECO:0000313" key="1">
    <source>
        <dbReference type="EMBL" id="WZN41982.1"/>
    </source>
</evidence>
<dbReference type="EMBL" id="CP149822">
    <property type="protein sequence ID" value="WZN41982.1"/>
    <property type="molecule type" value="Genomic_DNA"/>
</dbReference>
<protein>
    <submittedName>
        <fullName evidence="1">Uncharacterized protein</fullName>
    </submittedName>
</protein>